<dbReference type="Pfam" id="PF10604">
    <property type="entry name" value="Polyketide_cyc2"/>
    <property type="match status" value="1"/>
</dbReference>
<dbReference type="CDD" id="cd07817">
    <property type="entry name" value="SRPBCC_8"/>
    <property type="match status" value="1"/>
</dbReference>
<dbReference type="EMBL" id="QXDL01000138">
    <property type="protein sequence ID" value="RIH82011.1"/>
    <property type="molecule type" value="Genomic_DNA"/>
</dbReference>
<dbReference type="InterPro" id="IPR047137">
    <property type="entry name" value="ORF3"/>
</dbReference>
<dbReference type="Gene3D" id="3.30.530.20">
    <property type="match status" value="1"/>
</dbReference>
<evidence type="ECO:0000313" key="1">
    <source>
        <dbReference type="EMBL" id="RIH82011.1"/>
    </source>
</evidence>
<dbReference type="InterPro" id="IPR023393">
    <property type="entry name" value="START-like_dom_sf"/>
</dbReference>
<evidence type="ECO:0000313" key="2">
    <source>
        <dbReference type="Proteomes" id="UP000265715"/>
    </source>
</evidence>
<dbReference type="RefSeq" id="WP_170159678.1">
    <property type="nucleotide sequence ID" value="NZ_QXDL01000138.1"/>
</dbReference>
<dbReference type="PANTHER" id="PTHR33824">
    <property type="entry name" value="POLYKETIDE CYCLASE/DEHYDRASE AND LIPID TRANSPORT SUPERFAMILY PROTEIN"/>
    <property type="match status" value="1"/>
</dbReference>
<proteinExistence type="predicted"/>
<dbReference type="SUPFAM" id="SSF55961">
    <property type="entry name" value="Bet v1-like"/>
    <property type="match status" value="1"/>
</dbReference>
<sequence length="149" mass="16377">MYVAEASVGVEASVQEAWAFVSNYQNFDRFMSNVREVRKLDENTSEWHLAGPLGIPVSWKAVTKTFEPPSTLAWESLEGSIKTRGFITVRPEGTGSRITVHVEYDPPGGAIGEAFASVFKDPQKMLEHDLEKLGALLSGHPVEARGKTT</sequence>
<protein>
    <submittedName>
        <fullName evidence="1">Polyketide cyclase / dehydrase and lipid transport</fullName>
    </submittedName>
</protein>
<dbReference type="Proteomes" id="UP000265715">
    <property type="component" value="Unassembled WGS sequence"/>
</dbReference>
<organism evidence="1 2">
    <name type="scientific">Calidithermus terrae</name>
    <dbReference type="NCBI Taxonomy" id="1408545"/>
    <lineage>
        <taxon>Bacteria</taxon>
        <taxon>Thermotogati</taxon>
        <taxon>Deinococcota</taxon>
        <taxon>Deinococci</taxon>
        <taxon>Thermales</taxon>
        <taxon>Thermaceae</taxon>
        <taxon>Calidithermus</taxon>
    </lineage>
</organism>
<comment type="caution">
    <text evidence="1">The sequence shown here is derived from an EMBL/GenBank/DDBJ whole genome shotgun (WGS) entry which is preliminary data.</text>
</comment>
<dbReference type="AlphaFoldDB" id="A0A399EIM8"/>
<reference evidence="1 2" key="1">
    <citation type="submission" date="2018-08" db="EMBL/GenBank/DDBJ databases">
        <title>Meiothermus terrae DSM 26712 genome sequencing project.</title>
        <authorList>
            <person name="Da Costa M.S."/>
            <person name="Albuquerque L."/>
            <person name="Raposo P."/>
            <person name="Froufe H.J.C."/>
            <person name="Barroso C.S."/>
            <person name="Egas C."/>
        </authorList>
    </citation>
    <scope>NUCLEOTIDE SEQUENCE [LARGE SCALE GENOMIC DNA]</scope>
    <source>
        <strain evidence="1 2">DSM 26712</strain>
    </source>
</reference>
<name>A0A399EIM8_9DEIN</name>
<keyword evidence="2" id="KW-1185">Reference proteome</keyword>
<dbReference type="InterPro" id="IPR019587">
    <property type="entry name" value="Polyketide_cyclase/dehydratase"/>
</dbReference>
<accession>A0A399EIM8</accession>
<dbReference type="PANTHER" id="PTHR33824:SF7">
    <property type="entry name" value="POLYKETIDE CYCLASE_DEHYDRASE AND LIPID TRANSPORT SUPERFAMILY PROTEIN"/>
    <property type="match status" value="1"/>
</dbReference>
<gene>
    <name evidence="1" type="ORF">Mterra_02856</name>
</gene>